<organism evidence="2 3">
    <name type="scientific">Paenibacillus thermoaerophilus</name>
    <dbReference type="NCBI Taxonomy" id="1215385"/>
    <lineage>
        <taxon>Bacteria</taxon>
        <taxon>Bacillati</taxon>
        <taxon>Bacillota</taxon>
        <taxon>Bacilli</taxon>
        <taxon>Bacillales</taxon>
        <taxon>Paenibacillaceae</taxon>
        <taxon>Paenibacillus</taxon>
    </lineage>
</organism>
<gene>
    <name evidence="2" type="ORF">ACFQWB_03870</name>
</gene>
<evidence type="ECO:0000256" key="1">
    <source>
        <dbReference type="SAM" id="Phobius"/>
    </source>
</evidence>
<name>A0ABW2UYW3_9BACL</name>
<dbReference type="Proteomes" id="UP001596528">
    <property type="component" value="Unassembled WGS sequence"/>
</dbReference>
<keyword evidence="1" id="KW-0472">Membrane</keyword>
<dbReference type="RefSeq" id="WP_138789365.1">
    <property type="nucleotide sequence ID" value="NZ_JBHTGQ010000009.1"/>
</dbReference>
<keyword evidence="1" id="KW-1133">Transmembrane helix</keyword>
<sequence>MKRTWRSALYGVAALGMIVYALPSLELNPSGGAAFWFALFWLGFAGLVLASQFYRLLRVDEARDRELAQIRYHKWERWERSILERASASAAKEKRGGHRARG</sequence>
<evidence type="ECO:0000313" key="3">
    <source>
        <dbReference type="Proteomes" id="UP001596528"/>
    </source>
</evidence>
<protein>
    <submittedName>
        <fullName evidence="2">Uncharacterized protein</fullName>
    </submittedName>
</protein>
<reference evidence="3" key="1">
    <citation type="journal article" date="2019" name="Int. J. Syst. Evol. Microbiol.">
        <title>The Global Catalogue of Microorganisms (GCM) 10K type strain sequencing project: providing services to taxonomists for standard genome sequencing and annotation.</title>
        <authorList>
            <consortium name="The Broad Institute Genomics Platform"/>
            <consortium name="The Broad Institute Genome Sequencing Center for Infectious Disease"/>
            <person name="Wu L."/>
            <person name="Ma J."/>
        </authorList>
    </citation>
    <scope>NUCLEOTIDE SEQUENCE [LARGE SCALE GENOMIC DNA]</scope>
    <source>
        <strain evidence="3">JCM 18657</strain>
    </source>
</reference>
<feature type="transmembrane region" description="Helical" evidence="1">
    <location>
        <begin position="7"/>
        <end position="23"/>
    </location>
</feature>
<evidence type="ECO:0000313" key="2">
    <source>
        <dbReference type="EMBL" id="MFC7749084.1"/>
    </source>
</evidence>
<proteinExistence type="predicted"/>
<comment type="caution">
    <text evidence="2">The sequence shown here is derived from an EMBL/GenBank/DDBJ whole genome shotgun (WGS) entry which is preliminary data.</text>
</comment>
<feature type="transmembrane region" description="Helical" evidence="1">
    <location>
        <begin position="35"/>
        <end position="57"/>
    </location>
</feature>
<dbReference type="EMBL" id="JBHTGQ010000009">
    <property type="protein sequence ID" value="MFC7749084.1"/>
    <property type="molecule type" value="Genomic_DNA"/>
</dbReference>
<keyword evidence="3" id="KW-1185">Reference proteome</keyword>
<keyword evidence="1" id="KW-0812">Transmembrane</keyword>
<accession>A0ABW2UYW3</accession>